<dbReference type="AlphaFoldDB" id="A0A1S8A6X7"/>
<sequence length="182" mass="19929">MGTHQQHRDQVQLTLTVRTSPPHTISISDPNPAKPLQLICTIAQTASPFPDRAVTMLTKYSCLDTSPLEDAFFLRAMSSPKLVSEPGSEQSAQNAAPELPMRPVGKHITTTRISGNPDLARRGGQVGFTFLTIPPIGQGQAEVRFDLPPSKNAQTPRRQEQFPRGKDCTVSLTRNFIQGLTQ</sequence>
<organism evidence="1">
    <name type="scientific">Rosellinia necatrix</name>
    <name type="common">White root-rot fungus</name>
    <dbReference type="NCBI Taxonomy" id="77044"/>
    <lineage>
        <taxon>Eukaryota</taxon>
        <taxon>Fungi</taxon>
        <taxon>Dikarya</taxon>
        <taxon>Ascomycota</taxon>
        <taxon>Pezizomycotina</taxon>
        <taxon>Sordariomycetes</taxon>
        <taxon>Xylariomycetidae</taxon>
        <taxon>Xylariales</taxon>
        <taxon>Xylariaceae</taxon>
        <taxon>Rosellinia</taxon>
    </lineage>
</organism>
<evidence type="ECO:0000313" key="1">
    <source>
        <dbReference type="EMBL" id="GAW25821.1"/>
    </source>
</evidence>
<dbReference type="EMBL" id="DF977458">
    <property type="protein sequence ID" value="GAW25821.1"/>
    <property type="molecule type" value="Genomic_DNA"/>
</dbReference>
<keyword evidence="2" id="KW-1185">Reference proteome</keyword>
<dbReference type="OrthoDB" id="3701173at2759"/>
<protein>
    <submittedName>
        <fullName evidence="1">Uncharacterized protein</fullName>
    </submittedName>
</protein>
<name>A0A1S8A6X7_ROSNE</name>
<reference evidence="1" key="1">
    <citation type="submission" date="2016-03" db="EMBL/GenBank/DDBJ databases">
        <title>Draft genome sequence of Rosellinia necatrix.</title>
        <authorList>
            <person name="Kanematsu S."/>
        </authorList>
    </citation>
    <scope>NUCLEOTIDE SEQUENCE [LARGE SCALE GENOMIC DNA]</scope>
    <source>
        <strain evidence="1">W97</strain>
    </source>
</reference>
<proteinExistence type="predicted"/>
<accession>A0A1S8A6X7</accession>
<gene>
    <name evidence="1" type="ORF">SAMD00023353_1302530</name>
</gene>
<dbReference type="Proteomes" id="UP000054516">
    <property type="component" value="Unassembled WGS sequence"/>
</dbReference>
<evidence type="ECO:0000313" key="2">
    <source>
        <dbReference type="Proteomes" id="UP000054516"/>
    </source>
</evidence>